<dbReference type="EC" id="2.7.13.3" evidence="2"/>
<gene>
    <name evidence="10" type="ORF">METZ01_LOCUS156000</name>
</gene>
<evidence type="ECO:0000256" key="4">
    <source>
        <dbReference type="ARBA" id="ARBA00022679"/>
    </source>
</evidence>
<evidence type="ECO:0000256" key="5">
    <source>
        <dbReference type="ARBA" id="ARBA00022741"/>
    </source>
</evidence>
<feature type="domain" description="HAMP" evidence="9">
    <location>
        <begin position="160"/>
        <end position="212"/>
    </location>
</feature>
<dbReference type="EMBL" id="UINC01026176">
    <property type="protein sequence ID" value="SVB03146.1"/>
    <property type="molecule type" value="Genomic_DNA"/>
</dbReference>
<dbReference type="PROSITE" id="PS50885">
    <property type="entry name" value="HAMP"/>
    <property type="match status" value="1"/>
</dbReference>
<evidence type="ECO:0000313" key="10">
    <source>
        <dbReference type="EMBL" id="SVB03146.1"/>
    </source>
</evidence>
<feature type="domain" description="Histidine kinase" evidence="8">
    <location>
        <begin position="229"/>
        <end position="441"/>
    </location>
</feature>
<proteinExistence type="predicted"/>
<dbReference type="PROSITE" id="PS50109">
    <property type="entry name" value="HIS_KIN"/>
    <property type="match status" value="1"/>
</dbReference>
<dbReference type="SUPFAM" id="SSF55874">
    <property type="entry name" value="ATPase domain of HSP90 chaperone/DNA topoisomerase II/histidine kinase"/>
    <property type="match status" value="1"/>
</dbReference>
<dbReference type="GO" id="GO:0005524">
    <property type="term" value="F:ATP binding"/>
    <property type="evidence" value="ECO:0007669"/>
    <property type="project" value="UniProtKB-KW"/>
</dbReference>
<organism evidence="10">
    <name type="scientific">marine metagenome</name>
    <dbReference type="NCBI Taxonomy" id="408172"/>
    <lineage>
        <taxon>unclassified sequences</taxon>
        <taxon>metagenomes</taxon>
        <taxon>ecological metagenomes</taxon>
    </lineage>
</organism>
<dbReference type="InterPro" id="IPR003660">
    <property type="entry name" value="HAMP_dom"/>
</dbReference>
<accession>A0A382ANW4</accession>
<dbReference type="SMART" id="SM00387">
    <property type="entry name" value="HATPase_c"/>
    <property type="match status" value="1"/>
</dbReference>
<comment type="catalytic activity">
    <reaction evidence="1">
        <text>ATP + protein L-histidine = ADP + protein N-phospho-L-histidine.</text>
        <dbReference type="EC" id="2.7.13.3"/>
    </reaction>
</comment>
<reference evidence="10" key="1">
    <citation type="submission" date="2018-05" db="EMBL/GenBank/DDBJ databases">
        <authorList>
            <person name="Lanie J.A."/>
            <person name="Ng W.-L."/>
            <person name="Kazmierczak K.M."/>
            <person name="Andrzejewski T.M."/>
            <person name="Davidsen T.M."/>
            <person name="Wayne K.J."/>
            <person name="Tettelin H."/>
            <person name="Glass J.I."/>
            <person name="Rusch D."/>
            <person name="Podicherti R."/>
            <person name="Tsui H.-C.T."/>
            <person name="Winkler M.E."/>
        </authorList>
    </citation>
    <scope>NUCLEOTIDE SEQUENCE</scope>
</reference>
<keyword evidence="3" id="KW-0597">Phosphoprotein</keyword>
<keyword evidence="5" id="KW-0547">Nucleotide-binding</keyword>
<dbReference type="InterPro" id="IPR003594">
    <property type="entry name" value="HATPase_dom"/>
</dbReference>
<evidence type="ECO:0000256" key="7">
    <source>
        <dbReference type="ARBA" id="ARBA00022840"/>
    </source>
</evidence>
<dbReference type="GO" id="GO:0004673">
    <property type="term" value="F:protein histidine kinase activity"/>
    <property type="evidence" value="ECO:0007669"/>
    <property type="project" value="UniProtKB-EC"/>
</dbReference>
<dbReference type="AlphaFoldDB" id="A0A382ANW4"/>
<sequence length="453" mass="48531">MADRAELLFVTIRKPDRSFMALARGREFEIEGRRFVLVGGISLDGGFLQRLAGDRDVAVSLLYPGLTASSDPNLAPLLTNVGLPPSSGPLAGLDDQIAGRFEMPVIGADGETPLVSRAYVAVTHTQRPLQGLLLRLDSWFIGTATATGLAALFFAVWLSSRVSRPLAALAEKTAVLDLDRLDIDFAPRGTDEVGTLSRLLADLTARLRTSARHLREAERRAAVGQIARQVTHDIKNGLIPLRNVFRHLSQLDDGDQRSLSTVFHERRGTIDTSIEYLETLAGNYARLSPTPERRPCDLNAIVDEAVRLSGEDDSVDLRVNLSEGLPPVVGDPIAFRRILDNLIANAVDSLVDGRGAVTITTTRADSGGQPTVRLTVADTGCGMTDAETEKIFNDFYTTKATGTGLGLSIVRRLVLDANGTVSATSHPGGGTVVTVDTPVGQVVVPEPTEERAG</sequence>
<protein>
    <recommendedName>
        <fullName evidence="2">histidine kinase</fullName>
        <ecNumber evidence="2">2.7.13.3</ecNumber>
    </recommendedName>
</protein>
<evidence type="ECO:0000256" key="1">
    <source>
        <dbReference type="ARBA" id="ARBA00000085"/>
    </source>
</evidence>
<dbReference type="SMART" id="SM00304">
    <property type="entry name" value="HAMP"/>
    <property type="match status" value="1"/>
</dbReference>
<dbReference type="InterPro" id="IPR036890">
    <property type="entry name" value="HATPase_C_sf"/>
</dbReference>
<dbReference type="InterPro" id="IPR004358">
    <property type="entry name" value="Sig_transdc_His_kin-like_C"/>
</dbReference>
<name>A0A382ANW4_9ZZZZ</name>
<evidence type="ECO:0000259" key="9">
    <source>
        <dbReference type="PROSITE" id="PS50885"/>
    </source>
</evidence>
<evidence type="ECO:0000256" key="2">
    <source>
        <dbReference type="ARBA" id="ARBA00012438"/>
    </source>
</evidence>
<dbReference type="GO" id="GO:0016020">
    <property type="term" value="C:membrane"/>
    <property type="evidence" value="ECO:0007669"/>
    <property type="project" value="InterPro"/>
</dbReference>
<dbReference type="PANTHER" id="PTHR44936">
    <property type="entry name" value="SENSOR PROTEIN CREC"/>
    <property type="match status" value="1"/>
</dbReference>
<evidence type="ECO:0000256" key="3">
    <source>
        <dbReference type="ARBA" id="ARBA00022553"/>
    </source>
</evidence>
<dbReference type="PRINTS" id="PR00344">
    <property type="entry name" value="BCTRLSENSOR"/>
</dbReference>
<evidence type="ECO:0000256" key="6">
    <source>
        <dbReference type="ARBA" id="ARBA00022777"/>
    </source>
</evidence>
<dbReference type="Gene3D" id="3.30.565.10">
    <property type="entry name" value="Histidine kinase-like ATPase, C-terminal domain"/>
    <property type="match status" value="1"/>
</dbReference>
<keyword evidence="6" id="KW-0418">Kinase</keyword>
<evidence type="ECO:0000259" key="8">
    <source>
        <dbReference type="PROSITE" id="PS50109"/>
    </source>
</evidence>
<dbReference type="Pfam" id="PF02518">
    <property type="entry name" value="HATPase_c"/>
    <property type="match status" value="1"/>
</dbReference>
<dbReference type="PANTHER" id="PTHR44936:SF10">
    <property type="entry name" value="SENSOR PROTEIN RSTB"/>
    <property type="match status" value="1"/>
</dbReference>
<dbReference type="Gene3D" id="6.10.340.10">
    <property type="match status" value="1"/>
</dbReference>
<keyword evidence="7" id="KW-0067">ATP-binding</keyword>
<keyword evidence="4" id="KW-0808">Transferase</keyword>
<dbReference type="InterPro" id="IPR005467">
    <property type="entry name" value="His_kinase_dom"/>
</dbReference>
<dbReference type="GO" id="GO:0007165">
    <property type="term" value="P:signal transduction"/>
    <property type="evidence" value="ECO:0007669"/>
    <property type="project" value="InterPro"/>
</dbReference>
<dbReference type="InterPro" id="IPR050980">
    <property type="entry name" value="2C_sensor_his_kinase"/>
</dbReference>